<dbReference type="InterPro" id="IPR001810">
    <property type="entry name" value="F-box_dom"/>
</dbReference>
<dbReference type="GO" id="GO:0016301">
    <property type="term" value="F:kinase activity"/>
    <property type="evidence" value="ECO:0007669"/>
    <property type="project" value="UniProtKB-KW"/>
</dbReference>
<dbReference type="AlphaFoldDB" id="A0A1W2TN35"/>
<sequence length="351" mass="40134">MADPTHQCLLTTLPCELFQMIASLLPPQSVVCLTLTCKTVLSVLGNSSWQRMALRFGLSSERAQLLNLLARDPWHDGGPLNFCQRCVMLHPSVPSPPAKYQRRRRRHSTPMSHLPKTDSGGGYVLNFQHIRHAMESVPADSQAEIEYLVGRYQIDSPKLLWTISTSARRVHGDLIVRHRHVFGASRSGSRLRADRLIRPPVRICPHQSTTTERPPVNPYIKTARPNGPLFLYSICAALQAKGLGPIKVPYDTAFRQPTPDEKRMMNFASGRSRDDAVFDCPRCPTRWKVDYDVDANRSEMVITVWHCFYDRPRTASLVWPGFVRRVDPIWRDNINNEFWSKTRGFPDFEVF</sequence>
<keyword evidence="4" id="KW-1185">Reference proteome</keyword>
<evidence type="ECO:0000259" key="2">
    <source>
        <dbReference type="PROSITE" id="PS50181"/>
    </source>
</evidence>
<reference evidence="3" key="1">
    <citation type="submission" date="2016-03" db="EMBL/GenBank/DDBJ databases">
        <title>Draft genome sequence of Rosellinia necatrix.</title>
        <authorList>
            <person name="Kanematsu S."/>
        </authorList>
    </citation>
    <scope>NUCLEOTIDE SEQUENCE [LARGE SCALE GENOMIC DNA]</scope>
    <source>
        <strain evidence="3">W97</strain>
    </source>
</reference>
<dbReference type="EMBL" id="DF977481">
    <property type="protein sequence ID" value="GAP89767.2"/>
    <property type="molecule type" value="Genomic_DNA"/>
</dbReference>
<gene>
    <name evidence="3" type="ORF">SAMD00023353_3600630</name>
</gene>
<dbReference type="PROSITE" id="PS50181">
    <property type="entry name" value="FBOX"/>
    <property type="match status" value="1"/>
</dbReference>
<protein>
    <submittedName>
        <fullName evidence="3">Putative kinase-like protein</fullName>
    </submittedName>
</protein>
<evidence type="ECO:0000256" key="1">
    <source>
        <dbReference type="SAM" id="MobiDB-lite"/>
    </source>
</evidence>
<proteinExistence type="predicted"/>
<name>A0A1W2TN35_ROSNE</name>
<keyword evidence="3" id="KW-0418">Kinase</keyword>
<accession>A0A1W2TN35</accession>
<dbReference type="OMA" id="WHSFGRD"/>
<dbReference type="OrthoDB" id="3766406at2759"/>
<evidence type="ECO:0000313" key="4">
    <source>
        <dbReference type="Proteomes" id="UP000054516"/>
    </source>
</evidence>
<organism evidence="3">
    <name type="scientific">Rosellinia necatrix</name>
    <name type="common">White root-rot fungus</name>
    <dbReference type="NCBI Taxonomy" id="77044"/>
    <lineage>
        <taxon>Eukaryota</taxon>
        <taxon>Fungi</taxon>
        <taxon>Dikarya</taxon>
        <taxon>Ascomycota</taxon>
        <taxon>Pezizomycotina</taxon>
        <taxon>Sordariomycetes</taxon>
        <taxon>Xylariomycetidae</taxon>
        <taxon>Xylariales</taxon>
        <taxon>Xylariaceae</taxon>
        <taxon>Rosellinia</taxon>
    </lineage>
</organism>
<dbReference type="Proteomes" id="UP000054516">
    <property type="component" value="Unassembled WGS sequence"/>
</dbReference>
<dbReference type="SUPFAM" id="SSF81383">
    <property type="entry name" value="F-box domain"/>
    <property type="match status" value="1"/>
</dbReference>
<feature type="region of interest" description="Disordered" evidence="1">
    <location>
        <begin position="95"/>
        <end position="115"/>
    </location>
</feature>
<dbReference type="InterPro" id="IPR036047">
    <property type="entry name" value="F-box-like_dom_sf"/>
</dbReference>
<feature type="domain" description="F-box" evidence="2">
    <location>
        <begin position="7"/>
        <end position="52"/>
    </location>
</feature>
<keyword evidence="3" id="KW-0808">Transferase</keyword>
<evidence type="ECO:0000313" key="3">
    <source>
        <dbReference type="EMBL" id="GAP89767.2"/>
    </source>
</evidence>